<reference evidence="1" key="1">
    <citation type="submission" date="2024-06" db="EMBL/GenBank/DDBJ databases">
        <title>Draft Genome Sequence of Deinococcus sonorensis Type Strain KR-87, a Biofilm Producing Representative of the Genus Deinococcus.</title>
        <authorList>
            <person name="Boren L.S."/>
            <person name="Grosso R.A."/>
            <person name="Hugenberg-Cox A.N."/>
            <person name="Hill J.T.E."/>
            <person name="Albert C.M."/>
            <person name="Tuohy J.M."/>
        </authorList>
    </citation>
    <scope>NUCLEOTIDE SEQUENCE</scope>
    <source>
        <strain evidence="1">KR-87</strain>
        <plasmid evidence="1">pDson02</plasmid>
    </source>
</reference>
<dbReference type="InterPro" id="IPR009959">
    <property type="entry name" value="Cyclase_SnoaL-like"/>
</dbReference>
<geneLocation type="plasmid" evidence="1">
    <name>pDson02</name>
</geneLocation>
<proteinExistence type="predicted"/>
<dbReference type="PANTHER" id="PTHR38436">
    <property type="entry name" value="POLYKETIDE CYCLASE SNOAL-LIKE DOMAIN"/>
    <property type="match status" value="1"/>
</dbReference>
<dbReference type="AlphaFoldDB" id="A0AAU7UFW1"/>
<dbReference type="KEGG" id="dsc:ABOD76_21450"/>
<dbReference type="SUPFAM" id="SSF54427">
    <property type="entry name" value="NTF2-like"/>
    <property type="match status" value="2"/>
</dbReference>
<accession>A0AAU7UFW1</accession>
<name>A0AAU7UFW1_9DEIO</name>
<dbReference type="RefSeq" id="WP_350245414.1">
    <property type="nucleotide sequence ID" value="NZ_CP158300.1"/>
</dbReference>
<evidence type="ECO:0000313" key="1">
    <source>
        <dbReference type="EMBL" id="XBV87264.1"/>
    </source>
</evidence>
<dbReference type="EMBL" id="CP158300">
    <property type="protein sequence ID" value="XBV87264.1"/>
    <property type="molecule type" value="Genomic_DNA"/>
</dbReference>
<protein>
    <submittedName>
        <fullName evidence="1">Ester cyclase</fullName>
    </submittedName>
</protein>
<gene>
    <name evidence="1" type="ORF">ABOD76_21450</name>
</gene>
<dbReference type="InterPro" id="IPR032710">
    <property type="entry name" value="NTF2-like_dom_sf"/>
</dbReference>
<keyword evidence="1" id="KW-0614">Plasmid</keyword>
<organism evidence="1">
    <name type="scientific">Deinococcus sonorensis KR-87</name>
    <dbReference type="NCBI Taxonomy" id="694439"/>
    <lineage>
        <taxon>Bacteria</taxon>
        <taxon>Thermotogati</taxon>
        <taxon>Deinococcota</taxon>
        <taxon>Deinococci</taxon>
        <taxon>Deinococcales</taxon>
        <taxon>Deinococcaceae</taxon>
        <taxon>Deinococcus</taxon>
    </lineage>
</organism>
<dbReference type="Gene3D" id="3.10.450.50">
    <property type="match status" value="2"/>
</dbReference>
<dbReference type="Pfam" id="PF07366">
    <property type="entry name" value="SnoaL"/>
    <property type="match status" value="2"/>
</dbReference>
<dbReference type="GO" id="GO:0030638">
    <property type="term" value="P:polyketide metabolic process"/>
    <property type="evidence" value="ECO:0007669"/>
    <property type="project" value="InterPro"/>
</dbReference>
<dbReference type="PANTHER" id="PTHR38436:SF1">
    <property type="entry name" value="ESTER CYCLASE"/>
    <property type="match status" value="1"/>
</dbReference>
<sequence>MAEAVRPEPDVAGEVLRRTHQLWDDRAVGLIYTQYAHNVQIHQDVADQIGQEAVVTDAIRTLAAFPDLRLVGHEVIWSGNAQDGVHSSHRAVWCGHHLGHGRYGPPTGGRIHCRVITQQDMRGGRVVQEWRVRDELAVIRQLGLDGWALARSMAEADGVHTAGFGELARGHGQRPPPTTLDGDPADPEALPGLLYGLVWNGRMFNLLRTYYADDAVIWVPGHRRLATLQARMHYVLQLLAAFSDGAMQLEQVTWTGTEPLGFRIAARWTFQGTHDGPGLYGAPTGRRVRVMGISHFEVRGGRIVRESMLWNEFALLVQLSRPG</sequence>